<dbReference type="InterPro" id="IPR036875">
    <property type="entry name" value="Znf_CCHC_sf"/>
</dbReference>
<dbReference type="EMBL" id="NAJO01000002">
    <property type="protein sequence ID" value="OQO14129.1"/>
    <property type="molecule type" value="Genomic_DNA"/>
</dbReference>
<dbReference type="Proteomes" id="UP000192596">
    <property type="component" value="Unassembled WGS sequence"/>
</dbReference>
<feature type="compositionally biased region" description="Polar residues" evidence="2">
    <location>
        <begin position="245"/>
        <end position="259"/>
    </location>
</feature>
<proteinExistence type="predicted"/>
<protein>
    <recommendedName>
        <fullName evidence="3">CCHC-type domain-containing protein</fullName>
    </recommendedName>
</protein>
<keyword evidence="1" id="KW-0863">Zinc-finger</keyword>
<evidence type="ECO:0000259" key="3">
    <source>
        <dbReference type="PROSITE" id="PS50158"/>
    </source>
</evidence>
<gene>
    <name evidence="4" type="ORF">B0A48_01005</name>
</gene>
<reference evidence="5" key="1">
    <citation type="submission" date="2017-03" db="EMBL/GenBank/DDBJ databases">
        <title>Genomes of endolithic fungi from Antarctica.</title>
        <authorList>
            <person name="Coleine C."/>
            <person name="Masonjones S."/>
            <person name="Stajich J.E."/>
        </authorList>
    </citation>
    <scope>NUCLEOTIDE SEQUENCE [LARGE SCALE GENOMIC DNA]</scope>
    <source>
        <strain evidence="5">CCFEE 5527</strain>
    </source>
</reference>
<dbReference type="Pfam" id="PF00098">
    <property type="entry name" value="zf-CCHC"/>
    <property type="match status" value="1"/>
</dbReference>
<feature type="domain" description="CCHC-type" evidence="3">
    <location>
        <begin position="446"/>
        <end position="461"/>
    </location>
</feature>
<dbReference type="GO" id="GO:0003676">
    <property type="term" value="F:nucleic acid binding"/>
    <property type="evidence" value="ECO:0007669"/>
    <property type="project" value="InterPro"/>
</dbReference>
<feature type="compositionally biased region" description="Basic and acidic residues" evidence="2">
    <location>
        <begin position="387"/>
        <end position="412"/>
    </location>
</feature>
<dbReference type="GO" id="GO:0008270">
    <property type="term" value="F:zinc ion binding"/>
    <property type="evidence" value="ECO:0007669"/>
    <property type="project" value="UniProtKB-KW"/>
</dbReference>
<keyword evidence="1" id="KW-0862">Zinc</keyword>
<dbReference type="InterPro" id="IPR001878">
    <property type="entry name" value="Znf_CCHC"/>
</dbReference>
<dbReference type="PROSITE" id="PS50158">
    <property type="entry name" value="ZF_CCHC"/>
    <property type="match status" value="1"/>
</dbReference>
<dbReference type="SMART" id="SM00343">
    <property type="entry name" value="ZnF_C2HC"/>
    <property type="match status" value="1"/>
</dbReference>
<evidence type="ECO:0000313" key="5">
    <source>
        <dbReference type="Proteomes" id="UP000192596"/>
    </source>
</evidence>
<dbReference type="AlphaFoldDB" id="A0A1V8TRZ5"/>
<name>A0A1V8TRZ5_9PEZI</name>
<feature type="region of interest" description="Disordered" evidence="2">
    <location>
        <begin position="212"/>
        <end position="273"/>
    </location>
</feature>
<feature type="compositionally biased region" description="Acidic residues" evidence="2">
    <location>
        <begin position="356"/>
        <end position="376"/>
    </location>
</feature>
<dbReference type="STRING" id="1507870.A0A1V8TRZ5"/>
<evidence type="ECO:0000313" key="4">
    <source>
        <dbReference type="EMBL" id="OQO14129.1"/>
    </source>
</evidence>
<dbReference type="OrthoDB" id="427960at2759"/>
<evidence type="ECO:0000256" key="2">
    <source>
        <dbReference type="SAM" id="MobiDB-lite"/>
    </source>
</evidence>
<keyword evidence="5" id="KW-1185">Reference proteome</keyword>
<dbReference type="Gene3D" id="4.10.60.10">
    <property type="entry name" value="Zinc finger, CCHC-type"/>
    <property type="match status" value="1"/>
</dbReference>
<keyword evidence="1" id="KW-0479">Metal-binding</keyword>
<comment type="caution">
    <text evidence="4">The sequence shown here is derived from an EMBL/GenBank/DDBJ whole genome shotgun (WGS) entry which is preliminary data.</text>
</comment>
<feature type="region of interest" description="Disordered" evidence="2">
    <location>
        <begin position="350"/>
        <end position="412"/>
    </location>
</feature>
<evidence type="ECO:0000256" key="1">
    <source>
        <dbReference type="PROSITE-ProRule" id="PRU00047"/>
    </source>
</evidence>
<accession>A0A1V8TRZ5</accession>
<dbReference type="InParanoid" id="A0A1V8TRZ5"/>
<organism evidence="4 5">
    <name type="scientific">Cryoendolithus antarcticus</name>
    <dbReference type="NCBI Taxonomy" id="1507870"/>
    <lineage>
        <taxon>Eukaryota</taxon>
        <taxon>Fungi</taxon>
        <taxon>Dikarya</taxon>
        <taxon>Ascomycota</taxon>
        <taxon>Pezizomycotina</taxon>
        <taxon>Dothideomycetes</taxon>
        <taxon>Dothideomycetidae</taxon>
        <taxon>Cladosporiales</taxon>
        <taxon>Cladosporiaceae</taxon>
        <taxon>Cryoendolithus</taxon>
    </lineage>
</organism>
<sequence length="471" mass="51352">MSTAQSTPENPTLHKQTGRFTLDIPMRSLTTGTATPDSTTHGSTNGLIWGTEILLHDEFSISHKCELTTLTICHPLHVADCGSMDEVGVRELTRQLKYLHELCVDDSPLEREPRAVSIAVLVSLIQAGTGEDAADVSQSFTPPLGHVREVDASSFRLLRPVQIKGEDGKWRSVNSTRHKGEIDNKIHDLLDQTVEETREAWMKVVFETDGPGYERNVGSFMQRANPSPPSTPGTPEEPSAKRQRLSNGSANASPASTPTHQDRAVQAAQAREEQIRQAVLEREGTAKGDTRWYLSVQHTAKPAVESPVRIVSAGYSALDAGSARKAEDEEGDTVVQPKIVHGRMNFGFSRKPVKVDDEELSSASESNDEDDDESDDPSGAKALIHQAQREAGDRARAERKAQKKADAAESARLAELRRNKAVDLNRVTSISGTGAPSSKSNAAMECFKCGKKGHAKRDCPQLQQGGRKRKT</sequence>
<dbReference type="SUPFAM" id="SSF57756">
    <property type="entry name" value="Retrovirus zinc finger-like domains"/>
    <property type="match status" value="1"/>
</dbReference>
<feature type="region of interest" description="Disordered" evidence="2">
    <location>
        <begin position="451"/>
        <end position="471"/>
    </location>
</feature>